<feature type="transmembrane region" description="Helical" evidence="2">
    <location>
        <begin position="351"/>
        <end position="380"/>
    </location>
</feature>
<evidence type="ECO:0000256" key="1">
    <source>
        <dbReference type="SAM" id="MobiDB-lite"/>
    </source>
</evidence>
<evidence type="ECO:0000256" key="3">
    <source>
        <dbReference type="SAM" id="SignalP"/>
    </source>
</evidence>
<dbReference type="AlphaFoldDB" id="D5G4C8"/>
<keyword evidence="2" id="KW-0812">Transmembrane</keyword>
<name>D5G4C8_TUBMM</name>
<dbReference type="PANTHER" id="PTHR40622">
    <property type="match status" value="1"/>
</dbReference>
<sequence length="428" mass="47695">MRYLFAAAPFVLPALGAAVATIDRPLDELLRGFKGSEESYAVRHHKGESFLTARVACNGCRAYAGSKDQNGLKYVPNMGLETDLIFDLRIPNDEPTTLKINDAGVIPFGPNLVVKAYQIPRQTRAEHFLFETAESEWKNLPIGYDLMLQSSREGLESTQKQVIVSFRVTSVGNERNDAIPELEIVVNEELATKRLTMKSVFVKELAGPPLVWLDELEEVKDLIPLLGLPPLLDAPAAFDDTTPVDVDIEIEMEKVPCGTNFRCILDHAIDNLRALKDSVVGTKAPSAPPAPPRRPCNKQNQKEPNLDDEVVSALPIDLDFPEDPHFVDFDSLRTEEKLPLGLSLLNMLSKIVFPVFIGVTAGVAVSLLGLILGQLFMLGWKRIRASRKARRHYKKCKSSCEARAMLPIEEEEDLHEYRDEGIEVVEKE</sequence>
<dbReference type="Proteomes" id="UP000006911">
    <property type="component" value="Unassembled WGS sequence"/>
</dbReference>
<feature type="signal peptide" evidence="3">
    <location>
        <begin position="1"/>
        <end position="16"/>
    </location>
</feature>
<protein>
    <submittedName>
        <fullName evidence="4">(Perigord truffle) hypothetical protein</fullName>
    </submittedName>
</protein>
<proteinExistence type="predicted"/>
<feature type="region of interest" description="Disordered" evidence="1">
    <location>
        <begin position="281"/>
        <end position="305"/>
    </location>
</feature>
<dbReference type="EMBL" id="FN429986">
    <property type="protein sequence ID" value="CAZ79371.1"/>
    <property type="molecule type" value="Genomic_DNA"/>
</dbReference>
<gene>
    <name evidence="4" type="ORF">GSTUM_00004051001</name>
</gene>
<keyword evidence="5" id="KW-1185">Reference proteome</keyword>
<reference evidence="4 5" key="1">
    <citation type="journal article" date="2010" name="Nature">
        <title>Perigord black truffle genome uncovers evolutionary origins and mechanisms of symbiosis.</title>
        <authorList>
            <person name="Martin F."/>
            <person name="Kohler A."/>
            <person name="Murat C."/>
            <person name="Balestrini R."/>
            <person name="Coutinho P.M."/>
            <person name="Jaillon O."/>
            <person name="Montanini B."/>
            <person name="Morin E."/>
            <person name="Noel B."/>
            <person name="Percudani R."/>
            <person name="Porcel B."/>
            <person name="Rubini A."/>
            <person name="Amicucci A."/>
            <person name="Amselem J."/>
            <person name="Anthouard V."/>
            <person name="Arcioni S."/>
            <person name="Artiguenave F."/>
            <person name="Aury J.M."/>
            <person name="Ballario P."/>
            <person name="Bolchi A."/>
            <person name="Brenna A."/>
            <person name="Brun A."/>
            <person name="Buee M."/>
            <person name="Cantarel B."/>
            <person name="Chevalier G."/>
            <person name="Couloux A."/>
            <person name="Da Silva C."/>
            <person name="Denoeud F."/>
            <person name="Duplessis S."/>
            <person name="Ghignone S."/>
            <person name="Hilselberger B."/>
            <person name="Iotti M."/>
            <person name="Marcais B."/>
            <person name="Mello A."/>
            <person name="Miranda M."/>
            <person name="Pacioni G."/>
            <person name="Quesneville H."/>
            <person name="Riccioni C."/>
            <person name="Ruotolo R."/>
            <person name="Splivallo R."/>
            <person name="Stocchi V."/>
            <person name="Tisserant E."/>
            <person name="Viscomi A.R."/>
            <person name="Zambonelli A."/>
            <person name="Zampieri E."/>
            <person name="Henrissat B."/>
            <person name="Lebrun M.H."/>
            <person name="Paolocci F."/>
            <person name="Bonfante P."/>
            <person name="Ottonello S."/>
            <person name="Wincker P."/>
        </authorList>
    </citation>
    <scope>NUCLEOTIDE SEQUENCE [LARGE SCALE GENOMIC DNA]</scope>
    <source>
        <strain evidence="4 5">Mel28</strain>
    </source>
</reference>
<keyword evidence="2" id="KW-0472">Membrane</keyword>
<evidence type="ECO:0000313" key="4">
    <source>
        <dbReference type="EMBL" id="CAZ79371.1"/>
    </source>
</evidence>
<feature type="chain" id="PRO_5003071963" evidence="3">
    <location>
        <begin position="17"/>
        <end position="428"/>
    </location>
</feature>
<dbReference type="RefSeq" id="XP_002835250.1">
    <property type="nucleotide sequence ID" value="XM_002835204.1"/>
</dbReference>
<keyword evidence="2" id="KW-1133">Transmembrane helix</keyword>
<dbReference type="PANTHER" id="PTHR40622:SF1">
    <property type="match status" value="1"/>
</dbReference>
<dbReference type="InParanoid" id="D5G4C8"/>
<dbReference type="GeneID" id="9184996"/>
<accession>D5G4C8</accession>
<dbReference type="HOGENOM" id="CLU_641219_0_0_1"/>
<dbReference type="KEGG" id="tml:GSTUM_00004051001"/>
<evidence type="ECO:0000256" key="2">
    <source>
        <dbReference type="SAM" id="Phobius"/>
    </source>
</evidence>
<evidence type="ECO:0000313" key="5">
    <source>
        <dbReference type="Proteomes" id="UP000006911"/>
    </source>
</evidence>
<keyword evidence="3" id="KW-0732">Signal</keyword>
<organism evidence="4 5">
    <name type="scientific">Tuber melanosporum (strain Mel28)</name>
    <name type="common">Perigord black truffle</name>
    <dbReference type="NCBI Taxonomy" id="656061"/>
    <lineage>
        <taxon>Eukaryota</taxon>
        <taxon>Fungi</taxon>
        <taxon>Dikarya</taxon>
        <taxon>Ascomycota</taxon>
        <taxon>Pezizomycotina</taxon>
        <taxon>Pezizomycetes</taxon>
        <taxon>Pezizales</taxon>
        <taxon>Tuberaceae</taxon>
        <taxon>Tuber</taxon>
    </lineage>
</organism>